<reference evidence="1 2" key="1">
    <citation type="submission" date="2020-06" db="EMBL/GenBank/DDBJ databases">
        <authorList>
            <person name="Li R."/>
            <person name="Bekaert M."/>
        </authorList>
    </citation>
    <scope>NUCLEOTIDE SEQUENCE [LARGE SCALE GENOMIC DNA]</scope>
    <source>
        <strain evidence="2">wild</strain>
    </source>
</reference>
<dbReference type="InterPro" id="IPR036875">
    <property type="entry name" value="Znf_CCHC_sf"/>
</dbReference>
<name>A0A6J8CCA5_MYTCO</name>
<evidence type="ECO:0008006" key="3">
    <source>
        <dbReference type="Google" id="ProtNLM"/>
    </source>
</evidence>
<organism evidence="1 2">
    <name type="scientific">Mytilus coruscus</name>
    <name type="common">Sea mussel</name>
    <dbReference type="NCBI Taxonomy" id="42192"/>
    <lineage>
        <taxon>Eukaryota</taxon>
        <taxon>Metazoa</taxon>
        <taxon>Spiralia</taxon>
        <taxon>Lophotrochozoa</taxon>
        <taxon>Mollusca</taxon>
        <taxon>Bivalvia</taxon>
        <taxon>Autobranchia</taxon>
        <taxon>Pteriomorphia</taxon>
        <taxon>Mytilida</taxon>
        <taxon>Mytiloidea</taxon>
        <taxon>Mytilidae</taxon>
        <taxon>Mytilinae</taxon>
        <taxon>Mytilus</taxon>
    </lineage>
</organism>
<dbReference type="OrthoDB" id="6110336at2759"/>
<accession>A0A6J8CCA5</accession>
<dbReference type="EMBL" id="CACVKT020005112">
    <property type="protein sequence ID" value="CAC5392986.1"/>
    <property type="molecule type" value="Genomic_DNA"/>
</dbReference>
<sequence length="238" mass="27061">MFMSDSFNQNKGFYTHDGIHFNSRGTSRYNKIINNIVGILNYHSFACANCGELNHKTFSCRFEMKIKCHKCNMYGHKQKFCLALKKEENANVTTVSNRFNTLLTLCSECNLLSCICKSTFSISQEYGISKRNKKGSVNYVIIEEKVNGNYSFDTTKKVSIAKLNSINDALITSDNADTLSQTCGQETLLNDKQLDTNCFMSDNDSNVIIAFDLLYPFPEANFLIDVKLFYIYVFTLAI</sequence>
<dbReference type="AlphaFoldDB" id="A0A6J8CCA5"/>
<gene>
    <name evidence="1" type="ORF">MCOR_27881</name>
</gene>
<dbReference type="SUPFAM" id="SSF57756">
    <property type="entry name" value="Retrovirus zinc finger-like domains"/>
    <property type="match status" value="1"/>
</dbReference>
<evidence type="ECO:0000313" key="1">
    <source>
        <dbReference type="EMBL" id="CAC5392986.1"/>
    </source>
</evidence>
<dbReference type="Gene3D" id="4.10.60.10">
    <property type="entry name" value="Zinc finger, CCHC-type"/>
    <property type="match status" value="1"/>
</dbReference>
<evidence type="ECO:0000313" key="2">
    <source>
        <dbReference type="Proteomes" id="UP000507470"/>
    </source>
</evidence>
<dbReference type="GO" id="GO:0003676">
    <property type="term" value="F:nucleic acid binding"/>
    <property type="evidence" value="ECO:0007669"/>
    <property type="project" value="InterPro"/>
</dbReference>
<keyword evidence="2" id="KW-1185">Reference proteome</keyword>
<proteinExistence type="predicted"/>
<dbReference type="GO" id="GO:0008270">
    <property type="term" value="F:zinc ion binding"/>
    <property type="evidence" value="ECO:0007669"/>
    <property type="project" value="InterPro"/>
</dbReference>
<protein>
    <recommendedName>
        <fullName evidence="3">CCHC-type domain-containing protein</fullName>
    </recommendedName>
</protein>
<dbReference type="Proteomes" id="UP000507470">
    <property type="component" value="Unassembled WGS sequence"/>
</dbReference>